<comment type="caution">
    <text evidence="2">The sequence shown here is derived from an EMBL/GenBank/DDBJ whole genome shotgun (WGS) entry which is preliminary data.</text>
</comment>
<evidence type="ECO:0000313" key="2">
    <source>
        <dbReference type="EMBL" id="GAA4335615.1"/>
    </source>
</evidence>
<evidence type="ECO:0000313" key="3">
    <source>
        <dbReference type="Proteomes" id="UP001500582"/>
    </source>
</evidence>
<dbReference type="Proteomes" id="UP001500582">
    <property type="component" value="Unassembled WGS sequence"/>
</dbReference>
<dbReference type="PROSITE" id="PS51257">
    <property type="entry name" value="PROKAR_LIPOPROTEIN"/>
    <property type="match status" value="1"/>
</dbReference>
<name>A0ABP8H7W5_9SPHI</name>
<evidence type="ECO:0000256" key="1">
    <source>
        <dbReference type="SAM" id="SignalP"/>
    </source>
</evidence>
<proteinExistence type="predicted"/>
<organism evidence="2 3">
    <name type="scientific">Mucilaginibacter gynuensis</name>
    <dbReference type="NCBI Taxonomy" id="1302236"/>
    <lineage>
        <taxon>Bacteria</taxon>
        <taxon>Pseudomonadati</taxon>
        <taxon>Bacteroidota</taxon>
        <taxon>Sphingobacteriia</taxon>
        <taxon>Sphingobacteriales</taxon>
        <taxon>Sphingobacteriaceae</taxon>
        <taxon>Mucilaginibacter</taxon>
    </lineage>
</organism>
<feature type="signal peptide" evidence="1">
    <location>
        <begin position="1"/>
        <end position="17"/>
    </location>
</feature>
<sequence>MKKILTLVLLLSVGLLASSCRKEITQIVQPNKTVLFNLDKWERNSSTGIYFVTYSTPEIDNYFNDNGAVLVYFSRGDNGVYEQIPQTYEGVSYSYTHKAGSIEIDAEDSDGNPLTSAPPTGLIKVVFVDSQP</sequence>
<protein>
    <recommendedName>
        <fullName evidence="4">Lipocalin-like protein</fullName>
    </recommendedName>
</protein>
<reference evidence="3" key="1">
    <citation type="journal article" date="2019" name="Int. J. Syst. Evol. Microbiol.">
        <title>The Global Catalogue of Microorganisms (GCM) 10K type strain sequencing project: providing services to taxonomists for standard genome sequencing and annotation.</title>
        <authorList>
            <consortium name="The Broad Institute Genomics Platform"/>
            <consortium name="The Broad Institute Genome Sequencing Center for Infectious Disease"/>
            <person name="Wu L."/>
            <person name="Ma J."/>
        </authorList>
    </citation>
    <scope>NUCLEOTIDE SEQUENCE [LARGE SCALE GENOMIC DNA]</scope>
    <source>
        <strain evidence="3">JCM 17705</strain>
    </source>
</reference>
<dbReference type="RefSeq" id="WP_345213312.1">
    <property type="nucleotide sequence ID" value="NZ_BAABFT010000016.1"/>
</dbReference>
<accession>A0ABP8H7W5</accession>
<keyword evidence="1" id="KW-0732">Signal</keyword>
<keyword evidence="3" id="KW-1185">Reference proteome</keyword>
<feature type="chain" id="PRO_5045708331" description="Lipocalin-like protein" evidence="1">
    <location>
        <begin position="18"/>
        <end position="132"/>
    </location>
</feature>
<evidence type="ECO:0008006" key="4">
    <source>
        <dbReference type="Google" id="ProtNLM"/>
    </source>
</evidence>
<gene>
    <name evidence="2" type="ORF">GCM10023149_43670</name>
</gene>
<dbReference type="EMBL" id="BAABFT010000016">
    <property type="protein sequence ID" value="GAA4335615.1"/>
    <property type="molecule type" value="Genomic_DNA"/>
</dbReference>